<dbReference type="EMBL" id="SNRW01022583">
    <property type="protein sequence ID" value="KAA6363700.1"/>
    <property type="molecule type" value="Genomic_DNA"/>
</dbReference>
<evidence type="ECO:0000313" key="3">
    <source>
        <dbReference type="Proteomes" id="UP000324800"/>
    </source>
</evidence>
<comment type="caution">
    <text evidence="2">The sequence shown here is derived from an EMBL/GenBank/DDBJ whole genome shotgun (WGS) entry which is preliminary data.</text>
</comment>
<name>A0A5J4U0L5_9EUKA</name>
<dbReference type="AlphaFoldDB" id="A0A5J4U0L5"/>
<evidence type="ECO:0000256" key="1">
    <source>
        <dbReference type="SAM" id="MobiDB-lite"/>
    </source>
</evidence>
<proteinExistence type="predicted"/>
<evidence type="ECO:0000313" key="2">
    <source>
        <dbReference type="EMBL" id="KAA6363700.1"/>
    </source>
</evidence>
<gene>
    <name evidence="2" type="ORF">EZS28_040773</name>
</gene>
<reference evidence="2 3" key="1">
    <citation type="submission" date="2019-03" db="EMBL/GenBank/DDBJ databases">
        <title>Single cell metagenomics reveals metabolic interactions within the superorganism composed of flagellate Streblomastix strix and complex community of Bacteroidetes bacteria on its surface.</title>
        <authorList>
            <person name="Treitli S.C."/>
            <person name="Kolisko M."/>
            <person name="Husnik F."/>
            <person name="Keeling P."/>
            <person name="Hampl V."/>
        </authorList>
    </citation>
    <scope>NUCLEOTIDE SEQUENCE [LARGE SCALE GENOMIC DNA]</scope>
    <source>
        <strain evidence="2">ST1C</strain>
    </source>
</reference>
<feature type="region of interest" description="Disordered" evidence="1">
    <location>
        <begin position="35"/>
        <end position="59"/>
    </location>
</feature>
<accession>A0A5J4U0L5</accession>
<sequence length="150" mass="16508">KSQGLTGIITCPDLLLPFAETDPEIQQKLQELEDQIENEKNGGIQASKKEDGKDQKDKIQEEVATSADLQQLTQFFKKANKVTLDRMAIEHEHARLARENADLREILRQYLEGIGITEAVSSSANPLMVVQPAEVNVVSIGGGQQNALKA</sequence>
<feature type="non-terminal residue" evidence="2">
    <location>
        <position position="1"/>
    </location>
</feature>
<dbReference type="OrthoDB" id="7760980at2759"/>
<feature type="compositionally biased region" description="Basic and acidic residues" evidence="1">
    <location>
        <begin position="47"/>
        <end position="59"/>
    </location>
</feature>
<dbReference type="Proteomes" id="UP000324800">
    <property type="component" value="Unassembled WGS sequence"/>
</dbReference>
<protein>
    <submittedName>
        <fullName evidence="2">Uncharacterized protein</fullName>
    </submittedName>
</protein>
<organism evidence="2 3">
    <name type="scientific">Streblomastix strix</name>
    <dbReference type="NCBI Taxonomy" id="222440"/>
    <lineage>
        <taxon>Eukaryota</taxon>
        <taxon>Metamonada</taxon>
        <taxon>Preaxostyla</taxon>
        <taxon>Oxymonadida</taxon>
        <taxon>Streblomastigidae</taxon>
        <taxon>Streblomastix</taxon>
    </lineage>
</organism>